<organism evidence="2 3">
    <name type="scientific">Photobacterium phosphoreum</name>
    <dbReference type="NCBI Taxonomy" id="659"/>
    <lineage>
        <taxon>Bacteria</taxon>
        <taxon>Pseudomonadati</taxon>
        <taxon>Pseudomonadota</taxon>
        <taxon>Gammaproteobacteria</taxon>
        <taxon>Vibrionales</taxon>
        <taxon>Vibrionaceae</taxon>
        <taxon>Photobacterium</taxon>
    </lineage>
</organism>
<dbReference type="RefSeq" id="WP_232581282.1">
    <property type="nucleotide sequence ID" value="NZ_WMCP01000012.1"/>
</dbReference>
<accession>A0AAW4ZYE3</accession>
<reference evidence="2" key="1">
    <citation type="submission" date="2019-11" db="EMBL/GenBank/DDBJ databases">
        <title>Comparative genomics of photobacteria reveal adaptation to distinct habitats.</title>
        <authorList>
            <person name="Fuertes-Perez S."/>
            <person name="Hilgarth M."/>
            <person name="Vogel R.F."/>
        </authorList>
    </citation>
    <scope>NUCLEOTIDE SEQUENCE</scope>
    <source>
        <strain evidence="2">TMW2.2145</strain>
    </source>
</reference>
<evidence type="ECO:0000256" key="1">
    <source>
        <dbReference type="SAM" id="Phobius"/>
    </source>
</evidence>
<keyword evidence="1" id="KW-0812">Transmembrane</keyword>
<gene>
    <name evidence="2" type="ORF">GLP33_11210</name>
</gene>
<dbReference type="Proteomes" id="UP000813876">
    <property type="component" value="Unassembled WGS sequence"/>
</dbReference>
<name>A0AAW4ZYE3_PHOPO</name>
<sequence>MIIIIFFIVVFVSFALLGFFTSSKSWSWIDAIYYPLGAIGVCLVFFQSEEDRKILDLYEQTANQRAEIKRVESSRPKFSDFRNEDNLIEIQGNHLAHVSKYSSACGDVINDDLCLAAKRISPITVKYEDKFFELSGSERVYSICSSAFPMLKELAESNVLGSTLGLTLPKYFSDGVGKGFYQFNYDGAGEYIDSFMDTARKEFHDVVRDGYFTKSDIDILTKDFEAGLYFSKSILSSLNVCLRAPESIRNGEYTNWFKQHQAEVDALAKLQERVEDIDNGIKSDNVTKFQFLYWPFIIVFALAIKFGKAVSGLEFRNKQKP</sequence>
<dbReference type="EMBL" id="WMCP01000012">
    <property type="protein sequence ID" value="MCF2302299.1"/>
    <property type="molecule type" value="Genomic_DNA"/>
</dbReference>
<evidence type="ECO:0000313" key="3">
    <source>
        <dbReference type="Proteomes" id="UP000813876"/>
    </source>
</evidence>
<feature type="transmembrane region" description="Helical" evidence="1">
    <location>
        <begin position="291"/>
        <end position="310"/>
    </location>
</feature>
<evidence type="ECO:0000313" key="2">
    <source>
        <dbReference type="EMBL" id="MCF2302299.1"/>
    </source>
</evidence>
<dbReference type="AlphaFoldDB" id="A0AAW4ZYE3"/>
<protein>
    <recommendedName>
        <fullName evidence="4">DUF3137 domain-containing protein</fullName>
    </recommendedName>
</protein>
<keyword evidence="1" id="KW-0472">Membrane</keyword>
<evidence type="ECO:0008006" key="4">
    <source>
        <dbReference type="Google" id="ProtNLM"/>
    </source>
</evidence>
<keyword evidence="1" id="KW-1133">Transmembrane helix</keyword>
<comment type="caution">
    <text evidence="2">The sequence shown here is derived from an EMBL/GenBank/DDBJ whole genome shotgun (WGS) entry which is preliminary data.</text>
</comment>
<proteinExistence type="predicted"/>